<organism evidence="2 3">
    <name type="scientific">Microcystis aeruginosa Ma_QC_C_20070703_M131</name>
    <dbReference type="NCBI Taxonomy" id="2486263"/>
    <lineage>
        <taxon>Bacteria</taxon>
        <taxon>Bacillati</taxon>
        <taxon>Cyanobacteriota</taxon>
        <taxon>Cyanophyceae</taxon>
        <taxon>Oscillatoriophycideae</taxon>
        <taxon>Chroococcales</taxon>
        <taxon>Microcystaceae</taxon>
        <taxon>Microcystis</taxon>
    </lineage>
</organism>
<gene>
    <name evidence="2" type="ORF">EWV85_21035</name>
</gene>
<reference evidence="2 3" key="1">
    <citation type="submission" date="2019-01" db="EMBL/GenBank/DDBJ databases">
        <title>Coherence of Microcystis species and biogeography revealed through population genomics.</title>
        <authorList>
            <person name="Perez-Carrascal O.M."/>
            <person name="Terrat Y."/>
            <person name="Giani A."/>
            <person name="Fortin N."/>
            <person name="Tromas N."/>
            <person name="Shapiro B.J."/>
        </authorList>
    </citation>
    <scope>NUCLEOTIDE SEQUENCE [LARGE SCALE GENOMIC DNA]</scope>
    <source>
        <strain evidence="2">Ma_QC_C_20070703_M131</strain>
    </source>
</reference>
<feature type="domain" description="Transposase IS204/IS1001/IS1096/IS1165 DDE" evidence="1">
    <location>
        <begin position="1"/>
        <end position="47"/>
    </location>
</feature>
<sequence length="55" mass="6437">MLLRHLGDICNYFENRTNNGLTEGMTTKIKLIKKISHRFTNFEHLPLKLLACFNS</sequence>
<evidence type="ECO:0000259" key="1">
    <source>
        <dbReference type="Pfam" id="PF01610"/>
    </source>
</evidence>
<dbReference type="InterPro" id="IPR002560">
    <property type="entry name" value="Transposase_DDE"/>
</dbReference>
<dbReference type="AlphaFoldDB" id="A0A551X5F6"/>
<evidence type="ECO:0000313" key="2">
    <source>
        <dbReference type="EMBL" id="TRT43972.1"/>
    </source>
</evidence>
<comment type="caution">
    <text evidence="2">The sequence shown here is derived from an EMBL/GenBank/DDBJ whole genome shotgun (WGS) entry which is preliminary data.</text>
</comment>
<name>A0A551X5F6_MICAE</name>
<proteinExistence type="predicted"/>
<evidence type="ECO:0000313" key="3">
    <source>
        <dbReference type="Proteomes" id="UP000316443"/>
    </source>
</evidence>
<dbReference type="Pfam" id="PF01610">
    <property type="entry name" value="DDE_Tnp_ISL3"/>
    <property type="match status" value="1"/>
</dbReference>
<dbReference type="Proteomes" id="UP000316443">
    <property type="component" value="Unassembled WGS sequence"/>
</dbReference>
<accession>A0A551X5F6</accession>
<protein>
    <recommendedName>
        <fullName evidence="1">Transposase IS204/IS1001/IS1096/IS1165 DDE domain-containing protein</fullName>
    </recommendedName>
</protein>
<dbReference type="EMBL" id="SFCA01000228">
    <property type="protein sequence ID" value="TRT43972.1"/>
    <property type="molecule type" value="Genomic_DNA"/>
</dbReference>